<accession>A0A450TZ55</accession>
<dbReference type="PROSITE" id="PS00211">
    <property type="entry name" value="ABC_TRANSPORTER_1"/>
    <property type="match status" value="1"/>
</dbReference>
<dbReference type="Gene3D" id="3.40.50.300">
    <property type="entry name" value="P-loop containing nucleotide triphosphate hydrolases"/>
    <property type="match status" value="1"/>
</dbReference>
<dbReference type="EMBL" id="CAADFE010000069">
    <property type="protein sequence ID" value="VFJ75159.1"/>
    <property type="molecule type" value="Genomic_DNA"/>
</dbReference>
<dbReference type="PANTHER" id="PTHR42939">
    <property type="entry name" value="ABC TRANSPORTER ATP-BINDING PROTEIN ALBC-RELATED"/>
    <property type="match status" value="1"/>
</dbReference>
<organism evidence="5">
    <name type="scientific">Candidatus Kentrum sp. FW</name>
    <dbReference type="NCBI Taxonomy" id="2126338"/>
    <lineage>
        <taxon>Bacteria</taxon>
        <taxon>Pseudomonadati</taxon>
        <taxon>Pseudomonadota</taxon>
        <taxon>Gammaproteobacteria</taxon>
        <taxon>Candidatus Kentrum</taxon>
    </lineage>
</organism>
<dbReference type="InterPro" id="IPR027417">
    <property type="entry name" value="P-loop_NTPase"/>
</dbReference>
<protein>
    <submittedName>
        <fullName evidence="5">ABC-2 type transport system ATP-binding protein</fullName>
    </submittedName>
</protein>
<keyword evidence="1" id="KW-0813">Transport</keyword>
<feature type="domain" description="ABC transporter" evidence="4">
    <location>
        <begin position="17"/>
        <end position="247"/>
    </location>
</feature>
<dbReference type="InterPro" id="IPR051782">
    <property type="entry name" value="ABC_Transporter_VariousFunc"/>
</dbReference>
<reference evidence="5" key="1">
    <citation type="submission" date="2019-02" db="EMBL/GenBank/DDBJ databases">
        <authorList>
            <person name="Gruber-Vodicka R. H."/>
            <person name="Seah K. B. B."/>
        </authorList>
    </citation>
    <scope>NUCLEOTIDE SEQUENCE</scope>
    <source>
        <strain evidence="5">BECK_BZ131</strain>
    </source>
</reference>
<gene>
    <name evidence="5" type="ORF">BECKFW1821C_GA0114237_10699</name>
</gene>
<dbReference type="SMART" id="SM00382">
    <property type="entry name" value="AAA"/>
    <property type="match status" value="1"/>
</dbReference>
<name>A0A450TZ55_9GAMM</name>
<keyword evidence="3 5" id="KW-0067">ATP-binding</keyword>
<dbReference type="SUPFAM" id="SSF52540">
    <property type="entry name" value="P-loop containing nucleoside triphosphate hydrolases"/>
    <property type="match status" value="1"/>
</dbReference>
<dbReference type="CDD" id="cd03230">
    <property type="entry name" value="ABC_DR_subfamily_A"/>
    <property type="match status" value="1"/>
</dbReference>
<dbReference type="GO" id="GO:0005524">
    <property type="term" value="F:ATP binding"/>
    <property type="evidence" value="ECO:0007669"/>
    <property type="project" value="UniProtKB-KW"/>
</dbReference>
<dbReference type="PANTHER" id="PTHR42939:SF1">
    <property type="entry name" value="ABC TRANSPORTER ATP-BINDING PROTEIN ALBC-RELATED"/>
    <property type="match status" value="1"/>
</dbReference>
<evidence type="ECO:0000313" key="5">
    <source>
        <dbReference type="EMBL" id="VFJ75159.1"/>
    </source>
</evidence>
<evidence type="ECO:0000259" key="4">
    <source>
        <dbReference type="PROSITE" id="PS50893"/>
    </source>
</evidence>
<proteinExistence type="predicted"/>
<evidence type="ECO:0000256" key="2">
    <source>
        <dbReference type="ARBA" id="ARBA00022741"/>
    </source>
</evidence>
<dbReference type="Pfam" id="PF00005">
    <property type="entry name" value="ABC_tran"/>
    <property type="match status" value="1"/>
</dbReference>
<evidence type="ECO:0000256" key="3">
    <source>
        <dbReference type="ARBA" id="ARBA00022840"/>
    </source>
</evidence>
<sequence length="264" mass="28683">MHNKPNHLKADRGVSMLEALGLTKEFDGVRAVDRLNLSIGPGEVYGLLGPNGAGKTTTINLFLGFLRPTGGTARVCGLDVREEPLETKRQLAFIPEQVTLYRNLSGLENLAYFTALAGRRDYEEAKLRRFLDEAGLQEEAHDRRVGTYSKGMRQKVGIALALAKKARVLLLDEPTSGLDPAASFEFSELLRQLSGAGVAVLMATHDLFRAKDVATRVGLMQDGRLALELTGEELAHADLEAIYLDHMRGAADPGSQAGSRKEAV</sequence>
<dbReference type="InterPro" id="IPR003439">
    <property type="entry name" value="ABC_transporter-like_ATP-bd"/>
</dbReference>
<keyword evidence="2" id="KW-0547">Nucleotide-binding</keyword>
<dbReference type="AlphaFoldDB" id="A0A450TZ55"/>
<dbReference type="InterPro" id="IPR003593">
    <property type="entry name" value="AAA+_ATPase"/>
</dbReference>
<dbReference type="PROSITE" id="PS50893">
    <property type="entry name" value="ABC_TRANSPORTER_2"/>
    <property type="match status" value="1"/>
</dbReference>
<dbReference type="GO" id="GO:0016887">
    <property type="term" value="F:ATP hydrolysis activity"/>
    <property type="evidence" value="ECO:0007669"/>
    <property type="project" value="InterPro"/>
</dbReference>
<evidence type="ECO:0000256" key="1">
    <source>
        <dbReference type="ARBA" id="ARBA00022448"/>
    </source>
</evidence>
<dbReference type="InterPro" id="IPR017871">
    <property type="entry name" value="ABC_transporter-like_CS"/>
</dbReference>